<sequence length="258" mass="28991">MFGISPIYNAIVVDLSHIDDITNEAFINGTLSFGPIILMNYLKYEDSLTLNSTFDTPTSRPQTKRHIDIKYQGGEGVAFLNDEHDVKLRCSAGVLRSIILKNDNILTSGRCFPEDVTTQFIYHMPWYHPEVFNFFGILSHISYTGVDFAMIQRIDHDIDLPPQIRSSDVDFPSLFIESFGNNPTVVGGTVFSYIPSTKHQRVETYGIVTHFFGLTRGSIYGGEPIVVTTIQGLREFRPASDYIGPLTFIDLVTYASLT</sequence>
<accession>A0ABN7VLX9</accession>
<keyword evidence="2" id="KW-1185">Reference proteome</keyword>
<gene>
    <name evidence="1" type="ORF">GMARGA_LOCUS20206</name>
</gene>
<organism evidence="1 2">
    <name type="scientific">Gigaspora margarita</name>
    <dbReference type="NCBI Taxonomy" id="4874"/>
    <lineage>
        <taxon>Eukaryota</taxon>
        <taxon>Fungi</taxon>
        <taxon>Fungi incertae sedis</taxon>
        <taxon>Mucoromycota</taxon>
        <taxon>Glomeromycotina</taxon>
        <taxon>Glomeromycetes</taxon>
        <taxon>Diversisporales</taxon>
        <taxon>Gigasporaceae</taxon>
        <taxon>Gigaspora</taxon>
    </lineage>
</organism>
<dbReference type="EMBL" id="CAJVQB010017506">
    <property type="protein sequence ID" value="CAG8784507.1"/>
    <property type="molecule type" value="Genomic_DNA"/>
</dbReference>
<reference evidence="1 2" key="1">
    <citation type="submission" date="2021-06" db="EMBL/GenBank/DDBJ databases">
        <authorList>
            <person name="Kallberg Y."/>
            <person name="Tangrot J."/>
            <person name="Rosling A."/>
        </authorList>
    </citation>
    <scope>NUCLEOTIDE SEQUENCE [LARGE SCALE GENOMIC DNA]</scope>
    <source>
        <strain evidence="1 2">120-4 pot B 10/14</strain>
    </source>
</reference>
<evidence type="ECO:0000313" key="1">
    <source>
        <dbReference type="EMBL" id="CAG8784507.1"/>
    </source>
</evidence>
<name>A0ABN7VLX9_GIGMA</name>
<protein>
    <submittedName>
        <fullName evidence="1">17749_t:CDS:1</fullName>
    </submittedName>
</protein>
<proteinExistence type="predicted"/>
<comment type="caution">
    <text evidence="1">The sequence shown here is derived from an EMBL/GenBank/DDBJ whole genome shotgun (WGS) entry which is preliminary data.</text>
</comment>
<evidence type="ECO:0000313" key="2">
    <source>
        <dbReference type="Proteomes" id="UP000789901"/>
    </source>
</evidence>
<dbReference type="Proteomes" id="UP000789901">
    <property type="component" value="Unassembled WGS sequence"/>
</dbReference>